<evidence type="ECO:0000313" key="2">
    <source>
        <dbReference type="EMBL" id="CAK0890700.1"/>
    </source>
</evidence>
<evidence type="ECO:0008006" key="4">
    <source>
        <dbReference type="Google" id="ProtNLM"/>
    </source>
</evidence>
<feature type="compositionally biased region" description="Polar residues" evidence="1">
    <location>
        <begin position="218"/>
        <end position="227"/>
    </location>
</feature>
<sequence length="256" mass="28795">RFMRAQAEQCDVLGFAETHLRGEKLEKMKVDMSKDGWKAIATPSTLTGLEEGRAQRSAKDPFEGFCPPTWHTKSGDLIVVAAYLQPKFGFRGPNERMLIRMTAFSRLLADPWVVLGDWNNQPSEWDKTKWLRKLDGSLVLPTNVATTCNLGQGTPIDYGIARSDLAASLKLDAVVEVPWETHVGLALSICDGKCNWWNRVIQAPREPATTARPKKQADPNSLRQRALTSRRKRKEALDQQLQEACDEIHRIEEDAA</sequence>
<evidence type="ECO:0000313" key="3">
    <source>
        <dbReference type="Proteomes" id="UP001189429"/>
    </source>
</evidence>
<gene>
    <name evidence="2" type="ORF">PCOR1329_LOCUS70818</name>
</gene>
<proteinExistence type="predicted"/>
<protein>
    <recommendedName>
        <fullName evidence="4">Endonuclease/exonuclease/phosphatase domain-containing protein</fullName>
    </recommendedName>
</protein>
<organism evidence="2 3">
    <name type="scientific">Prorocentrum cordatum</name>
    <dbReference type="NCBI Taxonomy" id="2364126"/>
    <lineage>
        <taxon>Eukaryota</taxon>
        <taxon>Sar</taxon>
        <taxon>Alveolata</taxon>
        <taxon>Dinophyceae</taxon>
        <taxon>Prorocentrales</taxon>
        <taxon>Prorocentraceae</taxon>
        <taxon>Prorocentrum</taxon>
    </lineage>
</organism>
<reference evidence="2" key="1">
    <citation type="submission" date="2023-10" db="EMBL/GenBank/DDBJ databases">
        <authorList>
            <person name="Chen Y."/>
            <person name="Shah S."/>
            <person name="Dougan E. K."/>
            <person name="Thang M."/>
            <person name="Chan C."/>
        </authorList>
    </citation>
    <scope>NUCLEOTIDE SEQUENCE [LARGE SCALE GENOMIC DNA]</scope>
</reference>
<comment type="caution">
    <text evidence="2">The sequence shown here is derived from an EMBL/GenBank/DDBJ whole genome shotgun (WGS) entry which is preliminary data.</text>
</comment>
<feature type="region of interest" description="Disordered" evidence="1">
    <location>
        <begin position="205"/>
        <end position="234"/>
    </location>
</feature>
<feature type="non-terminal residue" evidence="2">
    <location>
        <position position="1"/>
    </location>
</feature>
<name>A0ABN9WWT2_9DINO</name>
<keyword evidence="3" id="KW-1185">Reference proteome</keyword>
<dbReference type="EMBL" id="CAUYUJ010019379">
    <property type="protein sequence ID" value="CAK0890700.1"/>
    <property type="molecule type" value="Genomic_DNA"/>
</dbReference>
<dbReference type="Gene3D" id="3.60.10.10">
    <property type="entry name" value="Endonuclease/exonuclease/phosphatase"/>
    <property type="match status" value="1"/>
</dbReference>
<dbReference type="InterPro" id="IPR036691">
    <property type="entry name" value="Endo/exonu/phosph_ase_sf"/>
</dbReference>
<dbReference type="SUPFAM" id="SSF56219">
    <property type="entry name" value="DNase I-like"/>
    <property type="match status" value="1"/>
</dbReference>
<dbReference type="Proteomes" id="UP001189429">
    <property type="component" value="Unassembled WGS sequence"/>
</dbReference>
<accession>A0ABN9WWT2</accession>
<feature type="non-terminal residue" evidence="2">
    <location>
        <position position="256"/>
    </location>
</feature>
<evidence type="ECO:0000256" key="1">
    <source>
        <dbReference type="SAM" id="MobiDB-lite"/>
    </source>
</evidence>